<proteinExistence type="predicted"/>
<protein>
    <submittedName>
        <fullName evidence="2">Uncharacterized protein</fullName>
    </submittedName>
</protein>
<dbReference type="RefSeq" id="XP_007416266.1">
    <property type="nucleotide sequence ID" value="XM_007416204.1"/>
</dbReference>
<evidence type="ECO:0000313" key="2">
    <source>
        <dbReference type="EMBL" id="EGG00420.1"/>
    </source>
</evidence>
<dbReference type="VEuPathDB" id="FungiDB:MELLADRAFT_111847"/>
<dbReference type="InParanoid" id="F4S4J2"/>
<keyword evidence="3" id="KW-1185">Reference proteome</keyword>
<accession>F4S4J2</accession>
<reference evidence="3" key="1">
    <citation type="journal article" date="2011" name="Proc. Natl. Acad. Sci. U.S.A.">
        <title>Obligate biotrophy features unraveled by the genomic analysis of rust fungi.</title>
        <authorList>
            <person name="Duplessis S."/>
            <person name="Cuomo C.A."/>
            <person name="Lin Y.-C."/>
            <person name="Aerts A."/>
            <person name="Tisserant E."/>
            <person name="Veneault-Fourrey C."/>
            <person name="Joly D.L."/>
            <person name="Hacquard S."/>
            <person name="Amselem J."/>
            <person name="Cantarel B.L."/>
            <person name="Chiu R."/>
            <person name="Coutinho P.M."/>
            <person name="Feau N."/>
            <person name="Field M."/>
            <person name="Frey P."/>
            <person name="Gelhaye E."/>
            <person name="Goldberg J."/>
            <person name="Grabherr M.G."/>
            <person name="Kodira C.D."/>
            <person name="Kohler A."/>
            <person name="Kuees U."/>
            <person name="Lindquist E.A."/>
            <person name="Lucas S.M."/>
            <person name="Mago R."/>
            <person name="Mauceli E."/>
            <person name="Morin E."/>
            <person name="Murat C."/>
            <person name="Pangilinan J.L."/>
            <person name="Park R."/>
            <person name="Pearson M."/>
            <person name="Quesneville H."/>
            <person name="Rouhier N."/>
            <person name="Sakthikumar S."/>
            <person name="Salamov A.A."/>
            <person name="Schmutz J."/>
            <person name="Selles B."/>
            <person name="Shapiro H."/>
            <person name="Tanguay P."/>
            <person name="Tuskan G.A."/>
            <person name="Henrissat B."/>
            <person name="Van de Peer Y."/>
            <person name="Rouze P."/>
            <person name="Ellis J.G."/>
            <person name="Dodds P.N."/>
            <person name="Schein J.E."/>
            <person name="Zhong S."/>
            <person name="Hamelin R.C."/>
            <person name="Grigoriev I.V."/>
            <person name="Szabo L.J."/>
            <person name="Martin F."/>
        </authorList>
    </citation>
    <scope>NUCLEOTIDE SEQUENCE [LARGE SCALE GENOMIC DNA]</scope>
    <source>
        <strain evidence="3">98AG31 / pathotype 3-4-7</strain>
    </source>
</reference>
<dbReference type="GeneID" id="18924511"/>
<evidence type="ECO:0000256" key="1">
    <source>
        <dbReference type="SAM" id="MobiDB-lite"/>
    </source>
</evidence>
<dbReference type="Proteomes" id="UP000001072">
    <property type="component" value="Unassembled WGS sequence"/>
</dbReference>
<dbReference type="HOGENOM" id="CLU_382204_0_0_1"/>
<feature type="compositionally biased region" description="Polar residues" evidence="1">
    <location>
        <begin position="698"/>
        <end position="714"/>
    </location>
</feature>
<dbReference type="EMBL" id="GL883147">
    <property type="protein sequence ID" value="EGG00420.1"/>
    <property type="molecule type" value="Genomic_DNA"/>
</dbReference>
<dbReference type="AlphaFoldDB" id="F4S4J2"/>
<gene>
    <name evidence="2" type="ORF">MELLADRAFT_111847</name>
</gene>
<feature type="region of interest" description="Disordered" evidence="1">
    <location>
        <begin position="692"/>
        <end position="714"/>
    </location>
</feature>
<evidence type="ECO:0000313" key="3">
    <source>
        <dbReference type="Proteomes" id="UP000001072"/>
    </source>
</evidence>
<organism evidence="3">
    <name type="scientific">Melampsora larici-populina (strain 98AG31 / pathotype 3-4-7)</name>
    <name type="common">Poplar leaf rust fungus</name>
    <dbReference type="NCBI Taxonomy" id="747676"/>
    <lineage>
        <taxon>Eukaryota</taxon>
        <taxon>Fungi</taxon>
        <taxon>Dikarya</taxon>
        <taxon>Basidiomycota</taxon>
        <taxon>Pucciniomycotina</taxon>
        <taxon>Pucciniomycetes</taxon>
        <taxon>Pucciniales</taxon>
        <taxon>Melampsoraceae</taxon>
        <taxon>Melampsora</taxon>
    </lineage>
</organism>
<feature type="region of interest" description="Disordered" evidence="1">
    <location>
        <begin position="720"/>
        <end position="739"/>
    </location>
</feature>
<dbReference type="KEGG" id="mlr:MELLADRAFT_111847"/>
<name>F4S4J2_MELLP</name>
<sequence>MTHFINQQFGSVRLVSNGVQKFAIESTQNLRQPMVVLHAFKDEEYKRQIDHILLNQDHLNSWRDLREIEKLAISYRKPSMYKSRVADFVEELSKKHPSLQEEDNQSPKGILLWEKYKPNKSLAILLYYLKQVLKVHSPSINHNEIDDLAQEIIKTFNFSANENGNCRNYTISDFTEGLQSSVERLNKWKQIISKTDQVVYGQSYREYMKLVEFIDVLAAAGLHDRNAILELKPSSIKLSLTSEVLFGKSPGSLKLHHYLTSDLPYNSLVALNDEIFGFYSEINGQNPNKIKDQVHQLWSEFEENHLGIALQMSEPVGIPQQKEFILPQEVTRMKEYKLLFEMTSNSKYKEMWRNISRSIGLVSKLTVGDSEALVVLCHILRSALYYFPRQELESDKLGLVIENSVMFYLFVRRIGKVLEEMFKIHFPNNTTKEKATRAQCIYWSLIIFQKPRNFYSYSRERKAKWMEFRLGRLYYDYLLASRKLNNLYHHMSTVQGKRTTNSLSYSTSRNPFSQSTTIDAPGHVQNMGWGTPNLYLNTIHALNLGTSRYLGRETQSKNLEKIPHQSLKTSTFSHILSHKRKFSTNKSLSDPKYCTLLTKKPSNKHTQNDLQVNNKKSLETKECNLENICITIHSQASLDKQQGSQNPSHQNAADFQTSAGELNNDAIAVKMAHWVPDVSSYLSQNRVTKFSLGPDIPATSSGTRGTSFLPDLNQSISKEDSNHILPDLNLPYNPNSSNY</sequence>